<proteinExistence type="predicted"/>
<comment type="caution">
    <text evidence="3">The sequence shown here is derived from an EMBL/GenBank/DDBJ whole genome shotgun (WGS) entry which is preliminary data.</text>
</comment>
<sequence length="75" mass="8928">MKSIKKIVRFVKERQFNINLLIREDTNSKMLRFALIEDIYLFYELKCGLTFDTLIPLNNSIGNNNDNNNNNEVFR</sequence>
<name>A0A0V1KB23_TRIPS</name>
<gene>
    <name evidence="1" type="ORF">T4A_13118</name>
    <name evidence="2" type="ORF">T4B_8855</name>
    <name evidence="3" type="ORF">T4C_2410</name>
</gene>
<dbReference type="EMBL" id="JYDV01000006">
    <property type="protein sequence ID" value="KRZ44366.1"/>
    <property type="molecule type" value="Genomic_DNA"/>
</dbReference>
<dbReference type="AlphaFoldDB" id="A0A0V1KB23"/>
<evidence type="ECO:0000313" key="6">
    <source>
        <dbReference type="Proteomes" id="UP000054826"/>
    </source>
</evidence>
<reference evidence="4 5" key="1">
    <citation type="submission" date="2015-01" db="EMBL/GenBank/DDBJ databases">
        <title>Evolution of Trichinella species and genotypes.</title>
        <authorList>
            <person name="Korhonen P.K."/>
            <person name="Edoardo P."/>
            <person name="Giuseppe L.R."/>
            <person name="Gasser R.B."/>
        </authorList>
    </citation>
    <scope>NUCLEOTIDE SEQUENCE [LARGE SCALE GENOMIC DNA]</scope>
    <source>
        <strain evidence="1">ISS13</strain>
        <strain evidence="3">ISS176</strain>
        <strain evidence="2">ISS588</strain>
    </source>
</reference>
<organism evidence="3 6">
    <name type="scientific">Trichinella pseudospiralis</name>
    <name type="common">Parasitic roundworm</name>
    <dbReference type="NCBI Taxonomy" id="6337"/>
    <lineage>
        <taxon>Eukaryota</taxon>
        <taxon>Metazoa</taxon>
        <taxon>Ecdysozoa</taxon>
        <taxon>Nematoda</taxon>
        <taxon>Enoplea</taxon>
        <taxon>Dorylaimia</taxon>
        <taxon>Trichinellida</taxon>
        <taxon>Trichinellidae</taxon>
        <taxon>Trichinella</taxon>
    </lineage>
</organism>
<evidence type="ECO:0000313" key="1">
    <source>
        <dbReference type="EMBL" id="KRY77843.1"/>
    </source>
</evidence>
<dbReference type="EMBL" id="JYDR01000005">
    <property type="protein sequence ID" value="KRY77843.1"/>
    <property type="molecule type" value="Genomic_DNA"/>
</dbReference>
<evidence type="ECO:0000313" key="2">
    <source>
        <dbReference type="EMBL" id="KRZ20921.1"/>
    </source>
</evidence>
<accession>A0A0V1KB23</accession>
<evidence type="ECO:0000313" key="5">
    <source>
        <dbReference type="Proteomes" id="UP000054805"/>
    </source>
</evidence>
<keyword evidence="5" id="KW-1185">Reference proteome</keyword>
<evidence type="ECO:0000313" key="4">
    <source>
        <dbReference type="Proteomes" id="UP000054632"/>
    </source>
</evidence>
<dbReference type="Proteomes" id="UP000054826">
    <property type="component" value="Unassembled WGS sequence"/>
</dbReference>
<evidence type="ECO:0000313" key="3">
    <source>
        <dbReference type="EMBL" id="KRZ44366.1"/>
    </source>
</evidence>
<dbReference type="Proteomes" id="UP000054805">
    <property type="component" value="Unassembled WGS sequence"/>
</dbReference>
<dbReference type="Proteomes" id="UP000054632">
    <property type="component" value="Unassembled WGS sequence"/>
</dbReference>
<dbReference type="EMBL" id="JYDS01000224">
    <property type="protein sequence ID" value="KRZ20921.1"/>
    <property type="molecule type" value="Genomic_DNA"/>
</dbReference>
<protein>
    <submittedName>
        <fullName evidence="3">Uncharacterized protein</fullName>
    </submittedName>
</protein>